<dbReference type="GO" id="GO:0034271">
    <property type="term" value="C:phosphatidylinositol 3-kinase complex, class III, type I"/>
    <property type="evidence" value="ECO:0007669"/>
    <property type="project" value="TreeGrafter"/>
</dbReference>
<dbReference type="InterPro" id="IPR016024">
    <property type="entry name" value="ARM-type_fold"/>
</dbReference>
<keyword evidence="9" id="KW-0812">Transmembrane</keyword>
<keyword evidence="3" id="KW-0808">Transferase</keyword>
<feature type="domain" description="Protein kinase" evidence="10">
    <location>
        <begin position="23"/>
        <end position="293"/>
    </location>
</feature>
<evidence type="ECO:0000256" key="9">
    <source>
        <dbReference type="SAM" id="Phobius"/>
    </source>
</evidence>
<dbReference type="PANTHER" id="PTHR17583:SF0">
    <property type="entry name" value="PHOSPHOINOSITIDE 3-KINASE REGULATORY SUBUNIT 4"/>
    <property type="match status" value="1"/>
</dbReference>
<keyword evidence="4" id="KW-0677">Repeat</keyword>
<dbReference type="GO" id="GO:0016236">
    <property type="term" value="P:macroautophagy"/>
    <property type="evidence" value="ECO:0007669"/>
    <property type="project" value="InterPro"/>
</dbReference>
<keyword evidence="12" id="KW-1185">Reference proteome</keyword>
<dbReference type="PANTHER" id="PTHR17583">
    <property type="entry name" value="PHOSPHOINOSITIDE 3-KINASE REGULATORY SUBUNIT 4"/>
    <property type="match status" value="1"/>
</dbReference>
<comment type="caution">
    <text evidence="11">The sequence shown here is derived from an EMBL/GenBank/DDBJ whole genome shotgun (WGS) entry which is preliminary data.</text>
</comment>
<organism evidence="11 12">
    <name type="scientific">Tritrichomonas foetus</name>
    <dbReference type="NCBI Taxonomy" id="1144522"/>
    <lineage>
        <taxon>Eukaryota</taxon>
        <taxon>Metamonada</taxon>
        <taxon>Parabasalia</taxon>
        <taxon>Tritrichomonadida</taxon>
        <taxon>Tritrichomonadidae</taxon>
        <taxon>Tritrichomonas</taxon>
    </lineage>
</organism>
<keyword evidence="9" id="KW-1133">Transmembrane helix</keyword>
<name>A0A1J4J668_9EUKA</name>
<sequence length="1237" mass="139643">MGNQIVIPSMGNWYVEPLKRCGIIVKSVLESGTFFLTLDCIEAKTNTPIIVKAYESSQALEESNLARNCQIYFSVLHEASSNFYGLTEFHQIYLMHNLAFLCRKKHQFTLTQRMEEYPPLEPVEKLWISYRIIKLVANLHELSLFHGAINPDNVFVTWDLEVSIGDMAPFKPSHIKSNRPDLFHHFFATVSRGSCYLGPEQILMPMQETDNVIFGLGTYSLDYFAAGLVIYFLYTGDHLFNFSSLIQYASGQISIENQLQKLPPTVKELVSQLLVNDPAKRAKNWEIILSKHFPSVFEQISNQFDEFFHSEMSLVHLIMMIPMFQMIIESASYIDDVRLIFVNVFTSFLNNANMVQEKSIFMNFICDFTLPLSDHVKLGRILPVFCAILVLPSNYLKAGALLCVLKLISSLEKIPPEFEHIFDSYLIKMIIKSGNGAPTQYRCAMASICPSLAVEIERLQPESAPLAIDMVNFVLSEDQEMVVAAFIQSMRAISRAKVNEGENGNQSEITNEAEKVNKESNNQNETATNETTANETTTNETATNETTTNETTTNETATNETTTNETATNETTTNETTTNETSINENNEKENDLKEIDNLDNSLTIDWNSESSIESNSTRFRSNSVCPDPHSVDSDALDELLHITSPNPKKPIFDINITSSTSTTTLNIPTFKENSFNLPDVGQISNSHSVSSPNLGNAFNKTRQFRKRRKAATDIYLAPSQLTGISLPFPSPRRCSFDVFAKFSTILLSCLNSNRTTFKLRILQVFRDFFDNTSPKDRPSFRKQYNDMAPLMLGFLGDEEDEEMIEGFLEFFLWFIKRNLLSDANIPDMLLKISDLRRHENPSIRYFASKIAASFPVELDALHYSMFLMDIVYQRKQPVIPLHARRIYQNPQLMNNTSNVIDNSGLENSPLLLKIGSVMNPRFIKSERLSTSPISIIAPHFNGNLRGLVCDEDGKLFRIKQNLKVSSNMNKNNTKISAITELKHSNCTLIVEKETRKIKILDWEKIQNYNIDSIKFPSNPVKIISKSRNITYSLLENCEFSMFDVRSEKFSNTMNFTKSLTPTDLCGWKDCVTVAVGFEEGIVEIIDTRMMLPLASIITDSVKSLAPCHRNCCNFVVGSSDSVECFDAFLSCSEFSMTVPNPIVSSYDGNVVITSDADIFYMDCENFDNCMVLGDLGTVQPLENGNGEQTNIPMKNLSCMGSLHKHASKITAADHTKELFMSGDVSGMLNLWALSRI</sequence>
<feature type="compositionally biased region" description="Low complexity" evidence="8">
    <location>
        <begin position="521"/>
        <end position="585"/>
    </location>
</feature>
<evidence type="ECO:0000256" key="7">
    <source>
        <dbReference type="ARBA" id="ARBA00022840"/>
    </source>
</evidence>
<evidence type="ECO:0000256" key="8">
    <source>
        <dbReference type="SAM" id="MobiDB-lite"/>
    </source>
</evidence>
<keyword evidence="6" id="KW-0418">Kinase</keyword>
<dbReference type="VEuPathDB" id="TrichDB:TRFO_11657"/>
<dbReference type="Gene3D" id="1.10.510.10">
    <property type="entry name" value="Transferase(Phosphotransferase) domain 1"/>
    <property type="match status" value="1"/>
</dbReference>
<dbReference type="GO" id="GO:0034272">
    <property type="term" value="C:phosphatidylinositol 3-kinase complex, class III, type II"/>
    <property type="evidence" value="ECO:0007669"/>
    <property type="project" value="TreeGrafter"/>
</dbReference>
<dbReference type="EC" id="2.7.11.1" evidence="1"/>
<keyword evidence="5" id="KW-0547">Nucleotide-binding</keyword>
<dbReference type="InterPro" id="IPR015943">
    <property type="entry name" value="WD40/YVTN_repeat-like_dom_sf"/>
</dbReference>
<dbReference type="OrthoDB" id="242910at2759"/>
<evidence type="ECO:0000256" key="1">
    <source>
        <dbReference type="ARBA" id="ARBA00012513"/>
    </source>
</evidence>
<keyword evidence="7" id="KW-0067">ATP-binding</keyword>
<dbReference type="RefSeq" id="XP_068346792.1">
    <property type="nucleotide sequence ID" value="XM_068496160.1"/>
</dbReference>
<proteinExistence type="predicted"/>
<feature type="region of interest" description="Disordered" evidence="8">
    <location>
        <begin position="498"/>
        <end position="593"/>
    </location>
</feature>
<dbReference type="AlphaFoldDB" id="A0A1J4J668"/>
<dbReference type="SMART" id="SM00220">
    <property type="entry name" value="S_TKc"/>
    <property type="match status" value="1"/>
</dbReference>
<dbReference type="GO" id="GO:0006623">
    <property type="term" value="P:protein targeting to vacuole"/>
    <property type="evidence" value="ECO:0007669"/>
    <property type="project" value="TreeGrafter"/>
</dbReference>
<dbReference type="GO" id="GO:0071561">
    <property type="term" value="C:nucleus-vacuole junction"/>
    <property type="evidence" value="ECO:0007669"/>
    <property type="project" value="TreeGrafter"/>
</dbReference>
<dbReference type="GeneID" id="94830864"/>
<dbReference type="EMBL" id="MLAK01001382">
    <property type="protein sequence ID" value="OHS93655.1"/>
    <property type="molecule type" value="Genomic_DNA"/>
</dbReference>
<keyword evidence="9" id="KW-0472">Membrane</keyword>
<evidence type="ECO:0000313" key="11">
    <source>
        <dbReference type="EMBL" id="OHS93655.1"/>
    </source>
</evidence>
<feature type="transmembrane region" description="Helical" evidence="9">
    <location>
        <begin position="212"/>
        <end position="234"/>
    </location>
</feature>
<dbReference type="Pfam" id="PF22956">
    <property type="entry name" value="VPS15-like_hel"/>
    <property type="match status" value="1"/>
</dbReference>
<dbReference type="SUPFAM" id="SSF48371">
    <property type="entry name" value="ARM repeat"/>
    <property type="match status" value="1"/>
</dbReference>
<keyword evidence="2" id="KW-0853">WD repeat</keyword>
<protein>
    <recommendedName>
        <fullName evidence="1">non-specific serine/threonine protein kinase</fullName>
        <ecNumber evidence="1">2.7.11.1</ecNumber>
    </recommendedName>
</protein>
<evidence type="ECO:0000259" key="10">
    <source>
        <dbReference type="PROSITE" id="PS50011"/>
    </source>
</evidence>
<reference evidence="11" key="1">
    <citation type="submission" date="2016-10" db="EMBL/GenBank/DDBJ databases">
        <authorList>
            <person name="Benchimol M."/>
            <person name="Almeida L.G."/>
            <person name="Vasconcelos A.T."/>
            <person name="Perreira-Neves A."/>
            <person name="Rosa I.A."/>
            <person name="Tasca T."/>
            <person name="Bogo M.R."/>
            <person name="de Souza W."/>
        </authorList>
    </citation>
    <scope>NUCLEOTIDE SEQUENCE [LARGE SCALE GENOMIC DNA]</scope>
    <source>
        <strain evidence="11">K</strain>
    </source>
</reference>
<dbReference type="InterPro" id="IPR045162">
    <property type="entry name" value="Vps15-like"/>
</dbReference>
<evidence type="ECO:0000256" key="2">
    <source>
        <dbReference type="ARBA" id="ARBA00022574"/>
    </source>
</evidence>
<dbReference type="Proteomes" id="UP000179807">
    <property type="component" value="Unassembled WGS sequence"/>
</dbReference>
<dbReference type="SUPFAM" id="SSF56112">
    <property type="entry name" value="Protein kinase-like (PK-like)"/>
    <property type="match status" value="1"/>
</dbReference>
<evidence type="ECO:0000256" key="5">
    <source>
        <dbReference type="ARBA" id="ARBA00022741"/>
    </source>
</evidence>
<dbReference type="InterPro" id="IPR000719">
    <property type="entry name" value="Prot_kinase_dom"/>
</dbReference>
<dbReference type="GO" id="GO:0045324">
    <property type="term" value="P:late endosome to vacuole transport"/>
    <property type="evidence" value="ECO:0007669"/>
    <property type="project" value="InterPro"/>
</dbReference>
<accession>A0A1J4J668</accession>
<dbReference type="InterPro" id="IPR011009">
    <property type="entry name" value="Kinase-like_dom_sf"/>
</dbReference>
<dbReference type="PROSITE" id="PS50011">
    <property type="entry name" value="PROTEIN_KINASE_DOM"/>
    <property type="match status" value="1"/>
</dbReference>
<dbReference type="InterPro" id="IPR036322">
    <property type="entry name" value="WD40_repeat_dom_sf"/>
</dbReference>
<evidence type="ECO:0000256" key="4">
    <source>
        <dbReference type="ARBA" id="ARBA00022737"/>
    </source>
</evidence>
<evidence type="ECO:0000256" key="6">
    <source>
        <dbReference type="ARBA" id="ARBA00022777"/>
    </source>
</evidence>
<dbReference type="SUPFAM" id="SSF50978">
    <property type="entry name" value="WD40 repeat-like"/>
    <property type="match status" value="1"/>
</dbReference>
<dbReference type="InterPro" id="IPR055231">
    <property type="entry name" value="2AA_helical"/>
</dbReference>
<dbReference type="Pfam" id="PF00069">
    <property type="entry name" value="Pkinase"/>
    <property type="match status" value="1"/>
</dbReference>
<evidence type="ECO:0000313" key="12">
    <source>
        <dbReference type="Proteomes" id="UP000179807"/>
    </source>
</evidence>
<dbReference type="Gene3D" id="2.130.10.10">
    <property type="entry name" value="YVTN repeat-like/Quinoprotein amine dehydrogenase"/>
    <property type="match status" value="1"/>
</dbReference>
<evidence type="ECO:0000256" key="3">
    <source>
        <dbReference type="ARBA" id="ARBA00022679"/>
    </source>
</evidence>
<dbReference type="GO" id="GO:0004674">
    <property type="term" value="F:protein serine/threonine kinase activity"/>
    <property type="evidence" value="ECO:0007669"/>
    <property type="project" value="InterPro"/>
</dbReference>
<gene>
    <name evidence="11" type="ORF">TRFO_11657</name>
</gene>
<dbReference type="GO" id="GO:0005524">
    <property type="term" value="F:ATP binding"/>
    <property type="evidence" value="ECO:0007669"/>
    <property type="project" value="InterPro"/>
</dbReference>
<dbReference type="GO" id="GO:0005770">
    <property type="term" value="C:late endosome"/>
    <property type="evidence" value="ECO:0007669"/>
    <property type="project" value="TreeGrafter"/>
</dbReference>